<dbReference type="AlphaFoldDB" id="M2USZ7"/>
<reference evidence="3" key="2">
    <citation type="journal article" date="2013" name="PLoS Genet.">
        <title>Comparative genome structure, secondary metabolite, and effector coding capacity across Cochliobolus pathogens.</title>
        <authorList>
            <person name="Condon B.J."/>
            <person name="Leng Y."/>
            <person name="Wu D."/>
            <person name="Bushley K.E."/>
            <person name="Ohm R.A."/>
            <person name="Otillar R."/>
            <person name="Martin J."/>
            <person name="Schackwitz W."/>
            <person name="Grimwood J."/>
            <person name="MohdZainudin N."/>
            <person name="Xue C."/>
            <person name="Wang R."/>
            <person name="Manning V.A."/>
            <person name="Dhillon B."/>
            <person name="Tu Z.J."/>
            <person name="Steffenson B.J."/>
            <person name="Salamov A."/>
            <person name="Sun H."/>
            <person name="Lowry S."/>
            <person name="LaButti K."/>
            <person name="Han J."/>
            <person name="Copeland A."/>
            <person name="Lindquist E."/>
            <person name="Barry K."/>
            <person name="Schmutz J."/>
            <person name="Baker S.E."/>
            <person name="Ciuffetti L.M."/>
            <person name="Grigoriev I.V."/>
            <person name="Zhong S."/>
            <person name="Turgeon B.G."/>
        </authorList>
    </citation>
    <scope>NUCLEOTIDE SEQUENCE [LARGE SCALE GENOMIC DNA]</scope>
    <source>
        <strain evidence="3">C5 / ATCC 48332 / race O</strain>
    </source>
</reference>
<dbReference type="OMA" id="RMICRFL"/>
<keyword evidence="1" id="KW-0472">Membrane</keyword>
<evidence type="ECO:0000313" key="3">
    <source>
        <dbReference type="Proteomes" id="UP000016936"/>
    </source>
</evidence>
<dbReference type="EMBL" id="KB445569">
    <property type="protein sequence ID" value="EMD96721.1"/>
    <property type="molecule type" value="Genomic_DNA"/>
</dbReference>
<protein>
    <submittedName>
        <fullName evidence="2">Uncharacterized protein</fullName>
    </submittedName>
</protein>
<feature type="transmembrane region" description="Helical" evidence="1">
    <location>
        <begin position="408"/>
        <end position="429"/>
    </location>
</feature>
<sequence>MVTSTTGADEKPCPFALPSTDVEGLGVIIAFLLPAYVCWVVIVAFYMLGLIPDVLNNFDECFLGVRIRPSNRWGEILCKGVLVAGTQQLVMGIAILSSGFAGVAHMVLMDFHVMTYLAWTSSIMHMSTLTFLPSDFRESLRFRALRVSSMLILLIMLCIAIFPTTNFTWDDYIKLGGNCQSASYCPMLNDTVSSLWHVAAQSNGRGRLSTQGVVSYFLLIGSSIWKVVTLFHNVREGSRRFLRQPIFYLERMICRFLQKRGKTDFRYCTFVGFYIFFLAILDFAGSFAFYLWIVLTCLGWATFQLFFPRMQALPSCVRVQLDEWNFGQILPLMLLLLPLYSVAEYYFVTLSKLDMDSSPGQQRANDGRHTIPQKAISELFLSLSASQAQSQPSSTDPKIYAAIYDTSYFRMMLAFLTLAVVATTAGFFAQTTVAFSLAEAGIPGPEAASAAAKNATV</sequence>
<proteinExistence type="predicted"/>
<dbReference type="PANTHER" id="PTHR37577:SF1">
    <property type="entry name" value="INTEGRAL MEMBRANE PROTEIN"/>
    <property type="match status" value="1"/>
</dbReference>
<gene>
    <name evidence="2" type="ORF">COCHEDRAFT_1220294</name>
</gene>
<dbReference type="HOGENOM" id="CLU_598520_0_0_1"/>
<dbReference type="STRING" id="701091.M2USZ7"/>
<keyword evidence="3" id="KW-1185">Reference proteome</keyword>
<accession>M2USZ7</accession>
<name>M2USZ7_COCH5</name>
<dbReference type="PANTHER" id="PTHR37577">
    <property type="entry name" value="INTEGRAL MEMBRANE PROTEIN"/>
    <property type="match status" value="1"/>
</dbReference>
<feature type="transmembrane region" description="Helical" evidence="1">
    <location>
        <begin position="144"/>
        <end position="162"/>
    </location>
</feature>
<keyword evidence="1" id="KW-0812">Transmembrane</keyword>
<dbReference type="Proteomes" id="UP000016936">
    <property type="component" value="Unassembled WGS sequence"/>
</dbReference>
<feature type="transmembrane region" description="Helical" evidence="1">
    <location>
        <begin position="213"/>
        <end position="234"/>
    </location>
</feature>
<dbReference type="InterPro" id="IPR053018">
    <property type="entry name" value="Elsinochrome_Biosynth-Asso"/>
</dbReference>
<evidence type="ECO:0000313" key="2">
    <source>
        <dbReference type="EMBL" id="EMD96721.1"/>
    </source>
</evidence>
<evidence type="ECO:0000256" key="1">
    <source>
        <dbReference type="SAM" id="Phobius"/>
    </source>
</evidence>
<feature type="transmembrane region" description="Helical" evidence="1">
    <location>
        <begin position="89"/>
        <end position="108"/>
    </location>
</feature>
<keyword evidence="1" id="KW-1133">Transmembrane helix</keyword>
<feature type="transmembrane region" description="Helical" evidence="1">
    <location>
        <begin position="329"/>
        <end position="348"/>
    </location>
</feature>
<feature type="transmembrane region" description="Helical" evidence="1">
    <location>
        <begin position="265"/>
        <end position="281"/>
    </location>
</feature>
<reference evidence="2 3" key="1">
    <citation type="journal article" date="2012" name="PLoS Pathog.">
        <title>Diverse lifestyles and strategies of plant pathogenesis encoded in the genomes of eighteen Dothideomycetes fungi.</title>
        <authorList>
            <person name="Ohm R.A."/>
            <person name="Feau N."/>
            <person name="Henrissat B."/>
            <person name="Schoch C.L."/>
            <person name="Horwitz B.A."/>
            <person name="Barry K.W."/>
            <person name="Condon B.J."/>
            <person name="Copeland A.C."/>
            <person name="Dhillon B."/>
            <person name="Glaser F."/>
            <person name="Hesse C.N."/>
            <person name="Kosti I."/>
            <person name="LaButti K."/>
            <person name="Lindquist E.A."/>
            <person name="Lucas S."/>
            <person name="Salamov A.A."/>
            <person name="Bradshaw R.E."/>
            <person name="Ciuffetti L."/>
            <person name="Hamelin R.C."/>
            <person name="Kema G.H.J."/>
            <person name="Lawrence C."/>
            <person name="Scott J.A."/>
            <person name="Spatafora J.W."/>
            <person name="Turgeon B.G."/>
            <person name="de Wit P.J.G.M."/>
            <person name="Zhong S."/>
            <person name="Goodwin S.B."/>
            <person name="Grigoriev I.V."/>
        </authorList>
    </citation>
    <scope>NUCLEOTIDE SEQUENCE [LARGE SCALE GENOMIC DNA]</scope>
    <source>
        <strain evidence="3">C5 / ATCC 48332 / race O</strain>
    </source>
</reference>
<feature type="transmembrane region" description="Helical" evidence="1">
    <location>
        <begin position="114"/>
        <end position="132"/>
    </location>
</feature>
<dbReference type="eggNOG" id="ENOG502SQ0I">
    <property type="taxonomic scope" value="Eukaryota"/>
</dbReference>
<feature type="transmembrane region" description="Helical" evidence="1">
    <location>
        <begin position="25"/>
        <end position="48"/>
    </location>
</feature>
<organism evidence="2 3">
    <name type="scientific">Cochliobolus heterostrophus (strain C5 / ATCC 48332 / race O)</name>
    <name type="common">Southern corn leaf blight fungus</name>
    <name type="synonym">Bipolaris maydis</name>
    <dbReference type="NCBI Taxonomy" id="701091"/>
    <lineage>
        <taxon>Eukaryota</taxon>
        <taxon>Fungi</taxon>
        <taxon>Dikarya</taxon>
        <taxon>Ascomycota</taxon>
        <taxon>Pezizomycotina</taxon>
        <taxon>Dothideomycetes</taxon>
        <taxon>Pleosporomycetidae</taxon>
        <taxon>Pleosporales</taxon>
        <taxon>Pleosporineae</taxon>
        <taxon>Pleosporaceae</taxon>
        <taxon>Bipolaris</taxon>
    </lineage>
</organism>